<dbReference type="Proteomes" id="UP000829517">
    <property type="component" value="Unassembled WGS sequence"/>
</dbReference>
<keyword evidence="1" id="KW-1133">Transmembrane helix</keyword>
<name>A0ABS9J463_9FLAO</name>
<organism evidence="2 3">
    <name type="scientific">Joostella atrarenae</name>
    <dbReference type="NCBI Taxonomy" id="679257"/>
    <lineage>
        <taxon>Bacteria</taxon>
        <taxon>Pseudomonadati</taxon>
        <taxon>Bacteroidota</taxon>
        <taxon>Flavobacteriia</taxon>
        <taxon>Flavobacteriales</taxon>
        <taxon>Flavobacteriaceae</taxon>
        <taxon>Joostella</taxon>
    </lineage>
</organism>
<feature type="transmembrane region" description="Helical" evidence="1">
    <location>
        <begin position="74"/>
        <end position="95"/>
    </location>
</feature>
<comment type="caution">
    <text evidence="2">The sequence shown here is derived from an EMBL/GenBank/DDBJ whole genome shotgun (WGS) entry which is preliminary data.</text>
</comment>
<keyword evidence="1" id="KW-0472">Membrane</keyword>
<accession>A0ABS9J463</accession>
<evidence type="ECO:0000313" key="3">
    <source>
        <dbReference type="Proteomes" id="UP000829517"/>
    </source>
</evidence>
<keyword evidence="1" id="KW-0812">Transmembrane</keyword>
<dbReference type="RefSeq" id="WP_236959178.1">
    <property type="nucleotide sequence ID" value="NZ_JAETXX010000006.1"/>
</dbReference>
<evidence type="ECO:0000256" key="1">
    <source>
        <dbReference type="SAM" id="Phobius"/>
    </source>
</evidence>
<proteinExistence type="predicted"/>
<protein>
    <submittedName>
        <fullName evidence="2">Uncharacterized protein</fullName>
    </submittedName>
</protein>
<evidence type="ECO:0000313" key="2">
    <source>
        <dbReference type="EMBL" id="MCF8715212.1"/>
    </source>
</evidence>
<dbReference type="EMBL" id="JAETXX010000006">
    <property type="protein sequence ID" value="MCF8715212.1"/>
    <property type="molecule type" value="Genomic_DNA"/>
</dbReference>
<gene>
    <name evidence="2" type="ORF">JM658_10280</name>
</gene>
<sequence>MKNDKLHIEKDGFKVPENYFSEFENHLSERLASEAILPEKSGFKVPETYFDTLEDSILSKVKPKDKSRVIKLSWFYNAAGIAAIFIIGFFISKFIPQQSDADFDGLAISEIDAYIEDGYFPLNTFEITDTFSDISLTDIDIASNLSEDDIFDYLDENMSTYGATITDDN</sequence>
<reference evidence="2 3" key="1">
    <citation type="submission" date="2021-01" db="EMBL/GenBank/DDBJ databases">
        <title>Genome sequencing of Joostella atrarenae M1-2 (= KCTC 23194).</title>
        <authorList>
            <person name="Zakaria M.R."/>
            <person name="Lam M.Q."/>
            <person name="Chong C.S."/>
        </authorList>
    </citation>
    <scope>NUCLEOTIDE SEQUENCE [LARGE SCALE GENOMIC DNA]</scope>
    <source>
        <strain evidence="2 3">M1-2</strain>
    </source>
</reference>
<keyword evidence="3" id="KW-1185">Reference proteome</keyword>